<accession>A0ABV3DSI8</accession>
<comment type="caution">
    <text evidence="1">The sequence shown here is derived from an EMBL/GenBank/DDBJ whole genome shotgun (WGS) entry which is preliminary data.</text>
</comment>
<keyword evidence="2" id="KW-1185">Reference proteome</keyword>
<evidence type="ECO:0000313" key="1">
    <source>
        <dbReference type="EMBL" id="MEU8138217.1"/>
    </source>
</evidence>
<dbReference type="Proteomes" id="UP001551482">
    <property type="component" value="Unassembled WGS sequence"/>
</dbReference>
<reference evidence="1 2" key="1">
    <citation type="submission" date="2024-06" db="EMBL/GenBank/DDBJ databases">
        <title>The Natural Products Discovery Center: Release of the First 8490 Sequenced Strains for Exploring Actinobacteria Biosynthetic Diversity.</title>
        <authorList>
            <person name="Kalkreuter E."/>
            <person name="Kautsar S.A."/>
            <person name="Yang D."/>
            <person name="Bader C.D."/>
            <person name="Teijaro C.N."/>
            <person name="Fluegel L."/>
            <person name="Davis C.M."/>
            <person name="Simpson J.R."/>
            <person name="Lauterbach L."/>
            <person name="Steele A.D."/>
            <person name="Gui C."/>
            <person name="Meng S."/>
            <person name="Li G."/>
            <person name="Viehrig K."/>
            <person name="Ye F."/>
            <person name="Su P."/>
            <person name="Kiefer A.F."/>
            <person name="Nichols A."/>
            <person name="Cepeda A.J."/>
            <person name="Yan W."/>
            <person name="Fan B."/>
            <person name="Jiang Y."/>
            <person name="Adhikari A."/>
            <person name="Zheng C.-J."/>
            <person name="Schuster L."/>
            <person name="Cowan T.M."/>
            <person name="Smanski M.J."/>
            <person name="Chevrette M.G."/>
            <person name="De Carvalho L.P.S."/>
            <person name="Shen B."/>
        </authorList>
    </citation>
    <scope>NUCLEOTIDE SEQUENCE [LARGE SCALE GENOMIC DNA]</scope>
    <source>
        <strain evidence="1 2">NPDC048946</strain>
    </source>
</reference>
<dbReference type="EMBL" id="JBEZFP010000114">
    <property type="protein sequence ID" value="MEU8138217.1"/>
    <property type="molecule type" value="Genomic_DNA"/>
</dbReference>
<gene>
    <name evidence="1" type="ORF">AB0C36_32505</name>
</gene>
<organism evidence="1 2">
    <name type="scientific">Streptodolium elevatio</name>
    <dbReference type="NCBI Taxonomy" id="3157996"/>
    <lineage>
        <taxon>Bacteria</taxon>
        <taxon>Bacillati</taxon>
        <taxon>Actinomycetota</taxon>
        <taxon>Actinomycetes</taxon>
        <taxon>Kitasatosporales</taxon>
        <taxon>Streptomycetaceae</taxon>
        <taxon>Streptodolium</taxon>
    </lineage>
</organism>
<dbReference type="RefSeq" id="WP_358361239.1">
    <property type="nucleotide sequence ID" value="NZ_JBEZFP010000114.1"/>
</dbReference>
<sequence length="47" mass="4799">MVILIIVVLLAAYPTALDRAAGGIGCFGGLVALWALYLPPRNADGTA</sequence>
<name>A0ABV3DSI8_9ACTN</name>
<protein>
    <submittedName>
        <fullName evidence="1">Uncharacterized protein</fullName>
    </submittedName>
</protein>
<proteinExistence type="predicted"/>
<evidence type="ECO:0000313" key="2">
    <source>
        <dbReference type="Proteomes" id="UP001551482"/>
    </source>
</evidence>